<evidence type="ECO:0000256" key="6">
    <source>
        <dbReference type="ARBA" id="ARBA00023295"/>
    </source>
</evidence>
<proteinExistence type="inferred from homology"/>
<evidence type="ECO:0000313" key="11">
    <source>
        <dbReference type="Proteomes" id="UP001177140"/>
    </source>
</evidence>
<dbReference type="InterPro" id="IPR011050">
    <property type="entry name" value="Pectin_lyase_fold/virulence"/>
</dbReference>
<evidence type="ECO:0000256" key="4">
    <source>
        <dbReference type="ARBA" id="ARBA00022525"/>
    </source>
</evidence>
<evidence type="ECO:0000313" key="10">
    <source>
        <dbReference type="EMBL" id="MCL7025517.1"/>
    </source>
</evidence>
<sequence>MVLEIILHFLNPNWRSKFCSIKPPVVDISIDVYDVVVQGGAVGDGVTDDSKAFLDVWMKACRGNSPFPVFVMPPGKNFLLNPVIFEGPCRSPKLVVQVLGNIVAPNQTSAWGNIHARHSWIVFSHIDGLTIHGPGQIDAQGHVWWNHFHALRLESCNGVKLSGLRHLNSGRNHISVHDCTDVSISGINITAPGSSHNTDGIDISRSTYIRIEDSFIGTGDDCVAINGGTSFVQIINVACGPGHGISVGSLGAKGATEIVEKIHVQNCTFTGTQNGVRIKTWQGGSGFARHITFDQIKFVEVQNPIIIDQYYCNGKHNCKNETSAVEVSDVYYTRIYGTAKHHQNVIKLRCSQEVPCTNIVMNEINIQSINPLRNTTASSYNAYGMSSATTPAVKLIS</sequence>
<dbReference type="InterPro" id="IPR012334">
    <property type="entry name" value="Pectin_lyas_fold"/>
</dbReference>
<evidence type="ECO:0000256" key="2">
    <source>
        <dbReference type="ARBA" id="ARBA00008834"/>
    </source>
</evidence>
<keyword evidence="4" id="KW-0964">Secreted</keyword>
<gene>
    <name evidence="10" type="ORF">MKW94_028057</name>
</gene>
<dbReference type="GO" id="GO:0005975">
    <property type="term" value="P:carbohydrate metabolic process"/>
    <property type="evidence" value="ECO:0007669"/>
    <property type="project" value="InterPro"/>
</dbReference>
<keyword evidence="6 9" id="KW-0326">Glycosidase</keyword>
<dbReference type="Proteomes" id="UP001177140">
    <property type="component" value="Unassembled WGS sequence"/>
</dbReference>
<comment type="similarity">
    <text evidence="2 9">Belongs to the glycosyl hydrolase 28 family.</text>
</comment>
<dbReference type="SUPFAM" id="SSF51126">
    <property type="entry name" value="Pectin lyase-like"/>
    <property type="match status" value="1"/>
</dbReference>
<dbReference type="EMBL" id="JAJJMA010046332">
    <property type="protein sequence ID" value="MCL7025517.1"/>
    <property type="molecule type" value="Genomic_DNA"/>
</dbReference>
<dbReference type="AlphaFoldDB" id="A0AA41UZ63"/>
<dbReference type="InterPro" id="IPR006626">
    <property type="entry name" value="PbH1"/>
</dbReference>
<protein>
    <recommendedName>
        <fullName evidence="12">Polygalacturonase</fullName>
    </recommendedName>
</protein>
<dbReference type="PROSITE" id="PS00502">
    <property type="entry name" value="POLYGALACTURONASE"/>
    <property type="match status" value="1"/>
</dbReference>
<dbReference type="Pfam" id="PF00295">
    <property type="entry name" value="Glyco_hydro_28"/>
    <property type="match status" value="1"/>
</dbReference>
<keyword evidence="5 9" id="KW-0378">Hydrolase</keyword>
<keyword evidence="7" id="KW-0961">Cell wall biogenesis/degradation</keyword>
<evidence type="ECO:0008006" key="12">
    <source>
        <dbReference type="Google" id="ProtNLM"/>
    </source>
</evidence>
<feature type="active site" evidence="8">
    <location>
        <position position="243"/>
    </location>
</feature>
<reference evidence="10" key="1">
    <citation type="submission" date="2022-03" db="EMBL/GenBank/DDBJ databases">
        <title>A functionally conserved STORR gene fusion in Papaver species that diverged 16.8 million years ago.</title>
        <authorList>
            <person name="Catania T."/>
        </authorList>
    </citation>
    <scope>NUCLEOTIDE SEQUENCE</scope>
    <source>
        <strain evidence="10">S-191538</strain>
    </source>
</reference>
<keyword evidence="11" id="KW-1185">Reference proteome</keyword>
<evidence type="ECO:0000256" key="7">
    <source>
        <dbReference type="ARBA" id="ARBA00023316"/>
    </source>
</evidence>
<organism evidence="10 11">
    <name type="scientific">Papaver nudicaule</name>
    <name type="common">Iceland poppy</name>
    <dbReference type="NCBI Taxonomy" id="74823"/>
    <lineage>
        <taxon>Eukaryota</taxon>
        <taxon>Viridiplantae</taxon>
        <taxon>Streptophyta</taxon>
        <taxon>Embryophyta</taxon>
        <taxon>Tracheophyta</taxon>
        <taxon>Spermatophyta</taxon>
        <taxon>Magnoliopsida</taxon>
        <taxon>Ranunculales</taxon>
        <taxon>Papaveraceae</taxon>
        <taxon>Papaveroideae</taxon>
        <taxon>Papaver</taxon>
    </lineage>
</organism>
<dbReference type="GO" id="GO:0071555">
    <property type="term" value="P:cell wall organization"/>
    <property type="evidence" value="ECO:0007669"/>
    <property type="project" value="UniProtKB-KW"/>
</dbReference>
<dbReference type="GO" id="GO:0004650">
    <property type="term" value="F:polygalacturonase activity"/>
    <property type="evidence" value="ECO:0007669"/>
    <property type="project" value="InterPro"/>
</dbReference>
<dbReference type="Gene3D" id="2.160.20.10">
    <property type="entry name" value="Single-stranded right-handed beta-helix, Pectin lyase-like"/>
    <property type="match status" value="1"/>
</dbReference>
<evidence type="ECO:0000256" key="5">
    <source>
        <dbReference type="ARBA" id="ARBA00022801"/>
    </source>
</evidence>
<keyword evidence="3" id="KW-0134">Cell wall</keyword>
<evidence type="ECO:0000256" key="9">
    <source>
        <dbReference type="RuleBase" id="RU361169"/>
    </source>
</evidence>
<dbReference type="InterPro" id="IPR000743">
    <property type="entry name" value="Glyco_hydro_28"/>
</dbReference>
<name>A0AA41UZ63_PAPNU</name>
<comment type="subcellular location">
    <subcellularLocation>
        <location evidence="1">Secreted</location>
        <location evidence="1">Cell wall</location>
    </subcellularLocation>
</comment>
<evidence type="ECO:0000256" key="1">
    <source>
        <dbReference type="ARBA" id="ARBA00004191"/>
    </source>
</evidence>
<accession>A0AA41UZ63</accession>
<evidence type="ECO:0000256" key="3">
    <source>
        <dbReference type="ARBA" id="ARBA00022512"/>
    </source>
</evidence>
<dbReference type="SMART" id="SM00710">
    <property type="entry name" value="PbH1"/>
    <property type="match status" value="4"/>
</dbReference>
<dbReference type="PANTHER" id="PTHR31375">
    <property type="match status" value="1"/>
</dbReference>
<evidence type="ECO:0000256" key="8">
    <source>
        <dbReference type="PROSITE-ProRule" id="PRU10052"/>
    </source>
</evidence>
<comment type="caution">
    <text evidence="10">The sequence shown here is derived from an EMBL/GenBank/DDBJ whole genome shotgun (WGS) entry which is preliminary data.</text>
</comment>